<dbReference type="Gene3D" id="3.40.50.1000">
    <property type="entry name" value="HAD superfamily/HAD-like"/>
    <property type="match status" value="1"/>
</dbReference>
<feature type="domain" description="N-acetyltransferase" evidence="1">
    <location>
        <begin position="465"/>
        <end position="614"/>
    </location>
</feature>
<dbReference type="AlphaFoldDB" id="A0A5P0YZE2"/>
<comment type="caution">
    <text evidence="2">The sequence shown here is derived from an EMBL/GenBank/DDBJ whole genome shotgun (WGS) entry which is preliminary data.</text>
</comment>
<evidence type="ECO:0000313" key="3">
    <source>
        <dbReference type="Proteomes" id="UP000320857"/>
    </source>
</evidence>
<dbReference type="NCBIfam" id="TIGR01681">
    <property type="entry name" value="HAD-SF-IIIC"/>
    <property type="match status" value="1"/>
</dbReference>
<dbReference type="InterPro" id="IPR023214">
    <property type="entry name" value="HAD_sf"/>
</dbReference>
<dbReference type="SUPFAM" id="SSF55729">
    <property type="entry name" value="Acyl-CoA N-acyltransferases (Nat)"/>
    <property type="match status" value="1"/>
</dbReference>
<dbReference type="SUPFAM" id="SSF56784">
    <property type="entry name" value="HAD-like"/>
    <property type="match status" value="1"/>
</dbReference>
<keyword evidence="3" id="KW-1185">Reference proteome</keyword>
<proteinExistence type="predicted"/>
<dbReference type="Proteomes" id="UP000320857">
    <property type="component" value="Unassembled WGS sequence"/>
</dbReference>
<sequence>MDTHRLRVGGNVSADTALDAVRAIRDAGELAARWPELSTILATADVELTGRAGALLAAADHDAAHRANPELPLVDVLLTGSGTVSPLVPRLAGELARQQVVGRVTAGDPGGYALALAAPGAADVTLCLLDASAVFDRVPHTVWTVDDVSVACDELLAHLSALARSYTAGGGVLVLTTAPLWPLWADQILDLRERARLGAVWRRFNAALLELGTGAIEGVHVVDLDPIAATTGPARDPRLEIYAHVAYGDALLGALARRVAHLVRALRGRPRKCLVLDLDGTLWGGTLAESGGSGLDMAEGFRGESHRRFQRVAAQLGSQGVLLAVCSKNDPAEVDEVLRDHPDLLVRRDDFVTVVADWAPKVDTVGQVAERIGIGSDSLVFVDDSATETGLVRLKRPEIAVIDVDAREPATHADRLLAEGWFDSTAITEEDRARAGRYRTEGRRAEFRAGFSSLTDYLKELDTTLTLFAPGPGDVHRLAQLTQRTNQFNLTTLRLDEAAVRAALADPAVLVSPVRVGDRFGEHGVIGAAFLRRTGTRVEIDNLVMSCRVLGRGIESAWLRELLRWAAAHDATEVTAGYRPSPRNGRVATLYPDHGFTPLPDRGDGLHRYHHDLTTLPSAVEHLTVVSELPAPVPVGAHTEENR</sequence>
<protein>
    <submittedName>
        <fullName evidence="2">HAD-IIIC family phosphatase</fullName>
    </submittedName>
</protein>
<dbReference type="InterPro" id="IPR010037">
    <property type="entry name" value="FkbH_domain"/>
</dbReference>
<dbReference type="Gene3D" id="3.40.50.1110">
    <property type="entry name" value="SGNH hydrolase"/>
    <property type="match status" value="1"/>
</dbReference>
<dbReference type="InterPro" id="IPR036412">
    <property type="entry name" value="HAD-like_sf"/>
</dbReference>
<organism evidence="2 3">
    <name type="scientific">Streptomyces alkaliterrae</name>
    <dbReference type="NCBI Taxonomy" id="2213162"/>
    <lineage>
        <taxon>Bacteria</taxon>
        <taxon>Bacillati</taxon>
        <taxon>Actinomycetota</taxon>
        <taxon>Actinomycetes</taxon>
        <taxon>Kitasatosporales</taxon>
        <taxon>Streptomycetaceae</taxon>
        <taxon>Streptomyces</taxon>
    </lineage>
</organism>
<evidence type="ECO:0000313" key="2">
    <source>
        <dbReference type="EMBL" id="MQS03879.1"/>
    </source>
</evidence>
<reference evidence="2 3" key="1">
    <citation type="submission" date="2019-10" db="EMBL/GenBank/DDBJ databases">
        <title>Streptomyces sp. nov., a novel actinobacterium isolated from alkaline environment.</title>
        <authorList>
            <person name="Golinska P."/>
        </authorList>
    </citation>
    <scope>NUCLEOTIDE SEQUENCE [LARGE SCALE GENOMIC DNA]</scope>
    <source>
        <strain evidence="2 3">OF1</strain>
    </source>
</reference>
<dbReference type="PROSITE" id="PS51186">
    <property type="entry name" value="GNAT"/>
    <property type="match status" value="1"/>
</dbReference>
<dbReference type="InterPro" id="IPR000182">
    <property type="entry name" value="GNAT_dom"/>
</dbReference>
<evidence type="ECO:0000259" key="1">
    <source>
        <dbReference type="PROSITE" id="PS51186"/>
    </source>
</evidence>
<dbReference type="GO" id="GO:0016747">
    <property type="term" value="F:acyltransferase activity, transferring groups other than amino-acyl groups"/>
    <property type="evidence" value="ECO:0007669"/>
    <property type="project" value="InterPro"/>
</dbReference>
<dbReference type="InterPro" id="IPR010033">
    <property type="entry name" value="HAD_SF_ppase_IIIC"/>
</dbReference>
<name>A0A5P0YZE2_9ACTN</name>
<dbReference type="EMBL" id="VJYK02000213">
    <property type="protein sequence ID" value="MQS03879.1"/>
    <property type="molecule type" value="Genomic_DNA"/>
</dbReference>
<dbReference type="InterPro" id="IPR016181">
    <property type="entry name" value="Acyl_CoA_acyltransferase"/>
</dbReference>
<accession>A0A5P0YZE2</accession>
<dbReference type="Gene3D" id="3.40.630.30">
    <property type="match status" value="1"/>
</dbReference>
<dbReference type="InterPro" id="IPR036514">
    <property type="entry name" value="SGNH_hydro_sf"/>
</dbReference>
<dbReference type="NCBIfam" id="TIGR01686">
    <property type="entry name" value="FkbH"/>
    <property type="match status" value="1"/>
</dbReference>
<gene>
    <name evidence="2" type="ORF">FNX44_018765</name>
</gene>